<accession>W9P826</accession>
<evidence type="ECO:0000313" key="1">
    <source>
        <dbReference type="EMBL" id="EXA41243.1"/>
    </source>
</evidence>
<dbReference type="EMBL" id="JH650973">
    <property type="protein sequence ID" value="EXA41243.1"/>
    <property type="molecule type" value="Genomic_DNA"/>
</dbReference>
<reference evidence="1" key="1">
    <citation type="submission" date="2011-10" db="EMBL/GenBank/DDBJ databases">
        <title>The Genome Sequence of Fusarium oxysporum HDV247.</title>
        <authorList>
            <consortium name="The Broad Institute Genome Sequencing Platform"/>
            <person name="Ma L.-J."/>
            <person name="Gale L.R."/>
            <person name="Schwartz D.C."/>
            <person name="Zhou S."/>
            <person name="Corby-Kistler H."/>
            <person name="Young S.K."/>
            <person name="Zeng Q."/>
            <person name="Gargeya S."/>
            <person name="Fitzgerald M."/>
            <person name="Haas B."/>
            <person name="Abouelleil A."/>
            <person name="Alvarado L."/>
            <person name="Arachchi H.M."/>
            <person name="Berlin A."/>
            <person name="Brown A."/>
            <person name="Chapman S.B."/>
            <person name="Chen Z."/>
            <person name="Dunbar C."/>
            <person name="Freedman E."/>
            <person name="Gearin G."/>
            <person name="Goldberg J."/>
            <person name="Griggs A."/>
            <person name="Gujja S."/>
            <person name="Heiman D."/>
            <person name="Howarth C."/>
            <person name="Larson L."/>
            <person name="Lui A."/>
            <person name="MacDonald P.J.P."/>
            <person name="Montmayeur A."/>
            <person name="Murphy C."/>
            <person name="Neiman D."/>
            <person name="Pearson M."/>
            <person name="Priest M."/>
            <person name="Roberts A."/>
            <person name="Saif S."/>
            <person name="Shea T."/>
            <person name="Shenoy N."/>
            <person name="Sisk P."/>
            <person name="Stolte C."/>
            <person name="Sykes S."/>
            <person name="Wortman J."/>
            <person name="Nusbaum C."/>
            <person name="Birren B."/>
        </authorList>
    </citation>
    <scope>NUCLEOTIDE SEQUENCE [LARGE SCALE GENOMIC DNA]</scope>
    <source>
        <strain evidence="1">HDV247</strain>
    </source>
</reference>
<dbReference type="AlphaFoldDB" id="W9P826"/>
<dbReference type="HOGENOM" id="CLU_2109121_0_0_1"/>
<dbReference type="Proteomes" id="UP000030751">
    <property type="component" value="Unassembled WGS sequence"/>
</dbReference>
<name>W9P826_FUSOX</name>
<dbReference type="EMBL" id="JH650973">
    <property type="protein sequence ID" value="EXA41244.1"/>
    <property type="molecule type" value="Genomic_DNA"/>
</dbReference>
<reference evidence="1" key="2">
    <citation type="submission" date="2012-05" db="EMBL/GenBank/DDBJ databases">
        <title>Annotation of the Genome Sequence of Fusarium oxysporum HDV247.</title>
        <authorList>
            <consortium name="The Broad Institute Genomics Platform"/>
            <person name="Ma L.-J."/>
            <person name="Corby-Kistler H."/>
            <person name="Broz K."/>
            <person name="Gale L.R."/>
            <person name="Jonkers W."/>
            <person name="O'Donnell K."/>
            <person name="Ploetz R."/>
            <person name="Steinberg C."/>
            <person name="Schwartz D.C."/>
            <person name="VanEtten H."/>
            <person name="Zhou S."/>
            <person name="Young S.K."/>
            <person name="Zeng Q."/>
            <person name="Gargeya S."/>
            <person name="Fitzgerald M."/>
            <person name="Abouelleil A."/>
            <person name="Alvarado L."/>
            <person name="Chapman S.B."/>
            <person name="Gainer-Dewar J."/>
            <person name="Goldberg J."/>
            <person name="Griggs A."/>
            <person name="Gujja S."/>
            <person name="Hansen M."/>
            <person name="Howarth C."/>
            <person name="Imamovic A."/>
            <person name="Ireland A."/>
            <person name="Larimer J."/>
            <person name="McCowan C."/>
            <person name="Murphy C."/>
            <person name="Pearson M."/>
            <person name="Poon T.W."/>
            <person name="Priest M."/>
            <person name="Roberts A."/>
            <person name="Saif S."/>
            <person name="Shea T."/>
            <person name="Sykes S."/>
            <person name="Wortman J."/>
            <person name="Nusbaum C."/>
            <person name="Birren B."/>
        </authorList>
    </citation>
    <scope>NUCLEOTIDE SEQUENCE</scope>
    <source>
        <strain evidence="1">HDV247</strain>
    </source>
</reference>
<gene>
    <name evidence="1" type="ORF">FOVG_09750</name>
</gene>
<sequence length="115" mass="12973">MFHTLIIREALPLSLRVSLSACGTQPSPGLKLSRTVCCVYLRIRINMVLALTEQQRKKIIAMDNIWASTICLWSEGLEYVLVGVFCSSAIVSKSIRIASFHQWLLTDVWICMSNI</sequence>
<protein>
    <submittedName>
        <fullName evidence="1">Uncharacterized protein</fullName>
    </submittedName>
</protein>
<organism evidence="1">
    <name type="scientific">Fusarium oxysporum f. sp. pisi HDV247</name>
    <dbReference type="NCBI Taxonomy" id="1080344"/>
    <lineage>
        <taxon>Eukaryota</taxon>
        <taxon>Fungi</taxon>
        <taxon>Dikarya</taxon>
        <taxon>Ascomycota</taxon>
        <taxon>Pezizomycotina</taxon>
        <taxon>Sordariomycetes</taxon>
        <taxon>Hypocreomycetidae</taxon>
        <taxon>Hypocreales</taxon>
        <taxon>Nectriaceae</taxon>
        <taxon>Fusarium</taxon>
        <taxon>Fusarium oxysporum species complex</taxon>
    </lineage>
</organism>
<proteinExistence type="predicted"/>